<comment type="caution">
    <text evidence="10">The sequence shown here is derived from an EMBL/GenBank/DDBJ whole genome shotgun (WGS) entry which is preliminary data.</text>
</comment>
<dbReference type="InterPro" id="IPR004852">
    <property type="entry name" value="Di-haem_cyt_c_peroxidsae"/>
</dbReference>
<dbReference type="EMBL" id="JACWMY010000002">
    <property type="protein sequence ID" value="MBD1363268.1"/>
    <property type="molecule type" value="Genomic_DNA"/>
</dbReference>
<keyword evidence="10" id="KW-0575">Peroxidase</keyword>
<evidence type="ECO:0000256" key="6">
    <source>
        <dbReference type="ARBA" id="ARBA00023004"/>
    </source>
</evidence>
<dbReference type="InterPro" id="IPR051395">
    <property type="entry name" value="Cytochrome_c_Peroxidase/MauG"/>
</dbReference>
<dbReference type="InterPro" id="IPR009056">
    <property type="entry name" value="Cyt_c-like_dom"/>
</dbReference>
<dbReference type="InterPro" id="IPR038352">
    <property type="entry name" value="Imelysin_sf"/>
</dbReference>
<gene>
    <name evidence="10" type="ORF">IDJ77_05530</name>
</gene>
<evidence type="ECO:0000256" key="8">
    <source>
        <dbReference type="SAM" id="SignalP"/>
    </source>
</evidence>
<dbReference type="PROSITE" id="PS51257">
    <property type="entry name" value="PROKAR_LIPOPROTEIN"/>
    <property type="match status" value="1"/>
</dbReference>
<dbReference type="PROSITE" id="PS51007">
    <property type="entry name" value="CYTC"/>
    <property type="match status" value="2"/>
</dbReference>
<dbReference type="Pfam" id="PF03150">
    <property type="entry name" value="CCP_MauG"/>
    <property type="match status" value="1"/>
</dbReference>
<feature type="chain" id="PRO_5045203460" evidence="8">
    <location>
        <begin position="19"/>
        <end position="607"/>
    </location>
</feature>
<protein>
    <submittedName>
        <fullName evidence="10">Cytochrome-c peroxidase</fullName>
    </submittedName>
</protein>
<feature type="domain" description="Cytochrome c" evidence="9">
    <location>
        <begin position="304"/>
        <end position="440"/>
    </location>
</feature>
<evidence type="ECO:0000256" key="3">
    <source>
        <dbReference type="ARBA" id="ARBA00022723"/>
    </source>
</evidence>
<dbReference type="Gene3D" id="1.10.760.10">
    <property type="entry name" value="Cytochrome c-like domain"/>
    <property type="match status" value="2"/>
</dbReference>
<dbReference type="InterPro" id="IPR036909">
    <property type="entry name" value="Cyt_c-like_dom_sf"/>
</dbReference>
<accession>A0ABR7WLR5</accession>
<reference evidence="10 11" key="1">
    <citation type="submission" date="2020-09" db="EMBL/GenBank/DDBJ databases">
        <title>Novel species of Mucilaginibacter isolated from a glacier on the Tibetan Plateau.</title>
        <authorList>
            <person name="Liu Q."/>
            <person name="Xin Y.-H."/>
        </authorList>
    </citation>
    <scope>NUCLEOTIDE SEQUENCE [LARGE SCALE GENOMIC DNA]</scope>
    <source>
        <strain evidence="10 11">ZT4R22</strain>
    </source>
</reference>
<evidence type="ECO:0000256" key="4">
    <source>
        <dbReference type="ARBA" id="ARBA00022729"/>
    </source>
</evidence>
<proteinExistence type="predicted"/>
<evidence type="ECO:0000256" key="5">
    <source>
        <dbReference type="ARBA" id="ARBA00023002"/>
    </source>
</evidence>
<organism evidence="10 11">
    <name type="scientific">Mucilaginibacter pankratovii</name>
    <dbReference type="NCBI Taxonomy" id="2772110"/>
    <lineage>
        <taxon>Bacteria</taxon>
        <taxon>Pseudomonadati</taxon>
        <taxon>Bacteroidota</taxon>
        <taxon>Sphingobacteriia</taxon>
        <taxon>Sphingobacteriales</taxon>
        <taxon>Sphingobacteriaceae</taxon>
        <taxon>Mucilaginibacter</taxon>
    </lineage>
</organism>
<name>A0ABR7WLR5_9SPHI</name>
<evidence type="ECO:0000256" key="1">
    <source>
        <dbReference type="ARBA" id="ARBA00004196"/>
    </source>
</evidence>
<evidence type="ECO:0000259" key="9">
    <source>
        <dbReference type="PROSITE" id="PS51007"/>
    </source>
</evidence>
<feature type="signal peptide" evidence="8">
    <location>
        <begin position="1"/>
        <end position="18"/>
    </location>
</feature>
<dbReference type="Proteomes" id="UP000606600">
    <property type="component" value="Unassembled WGS sequence"/>
</dbReference>
<keyword evidence="5" id="KW-0560">Oxidoreductase</keyword>
<keyword evidence="2 7" id="KW-0349">Heme</keyword>
<keyword evidence="6 7" id="KW-0408">Iron</keyword>
<keyword evidence="4 8" id="KW-0732">Signal</keyword>
<dbReference type="PANTHER" id="PTHR30600:SF10">
    <property type="entry name" value="BLL6722 PROTEIN"/>
    <property type="match status" value="1"/>
</dbReference>
<sequence>MKKLLIIGCLLCVSVWIACRQQNSQSNADQVKALQLQQIAQADTSLKTLRNLVQEGVSADKLQKAFKQARLDYKKAEFLVEYYTPVTAKSINGAPIPAMDDNDQHRIDLPEGFQVIEPLLFPAYNAANKTELLKQLDITIPSFKRLKQLTENQELADAQIFDAMRMEVFRIITQGITGFDAPIAQNSMEEAAASLSTLNQVLTFYKTAVEEKDPSLYGELNSLISRSSRYLINHRDFNGFDRMAFILNYGNPLSVTLLKTSSALGINKFPEIRGLNANAKTLFDQNVFNADYYTASYDDHSSPAKIALGKRLFFDPILSGTGTRTCGSCHQPAKAFTDGLVKSESIDGKKQIRRNTPTLLNAGLQPALFYDNRVAYLEDQATDVINNKDEMHGSLPDAVNRLGKKKDYVAMFNKAYPKAKSAVNEYNLRNALGSYIRSLNSLNAPFDKFMRGDRTQLTATEVSGFNLFMGKAKCATCHFAPLFNGTVPPDFRNIETEVIGVPSKLGKPGIDSDKGKYELRKLPLYLYAFRTPTVRNIAFTGPYMHNGVFTTLEQVVDFYNKGGGLSAGADLPNLTLPFDKLNLTPKEEKDIVAFLKKLTDNSAGTGD</sequence>
<dbReference type="SUPFAM" id="SSF46626">
    <property type="entry name" value="Cytochrome c"/>
    <property type="match status" value="2"/>
</dbReference>
<keyword evidence="3 7" id="KW-0479">Metal-binding</keyword>
<dbReference type="RefSeq" id="WP_191187925.1">
    <property type="nucleotide sequence ID" value="NZ_JACWMY010000002.1"/>
</dbReference>
<evidence type="ECO:0000313" key="11">
    <source>
        <dbReference type="Proteomes" id="UP000606600"/>
    </source>
</evidence>
<evidence type="ECO:0000256" key="7">
    <source>
        <dbReference type="PROSITE-ProRule" id="PRU00433"/>
    </source>
</evidence>
<keyword evidence="11" id="KW-1185">Reference proteome</keyword>
<evidence type="ECO:0000256" key="2">
    <source>
        <dbReference type="ARBA" id="ARBA00022617"/>
    </source>
</evidence>
<feature type="domain" description="Cytochrome c" evidence="9">
    <location>
        <begin position="459"/>
        <end position="599"/>
    </location>
</feature>
<dbReference type="Gene3D" id="1.20.1420.20">
    <property type="entry name" value="M75 peptidase, HXXE motif"/>
    <property type="match status" value="1"/>
</dbReference>
<evidence type="ECO:0000313" key="10">
    <source>
        <dbReference type="EMBL" id="MBD1363268.1"/>
    </source>
</evidence>
<dbReference type="PANTHER" id="PTHR30600">
    <property type="entry name" value="CYTOCHROME C PEROXIDASE-RELATED"/>
    <property type="match status" value="1"/>
</dbReference>
<dbReference type="GO" id="GO:0004601">
    <property type="term" value="F:peroxidase activity"/>
    <property type="evidence" value="ECO:0007669"/>
    <property type="project" value="UniProtKB-KW"/>
</dbReference>
<comment type="subcellular location">
    <subcellularLocation>
        <location evidence="1">Cell envelope</location>
    </subcellularLocation>
</comment>